<dbReference type="InterPro" id="IPR036653">
    <property type="entry name" value="CinA-like_C"/>
</dbReference>
<evidence type="ECO:0000313" key="3">
    <source>
        <dbReference type="Proteomes" id="UP000638848"/>
    </source>
</evidence>
<gene>
    <name evidence="2" type="ORF">GCM10011374_03820</name>
</gene>
<reference evidence="2" key="2">
    <citation type="submission" date="2020-09" db="EMBL/GenBank/DDBJ databases">
        <authorList>
            <person name="Sun Q."/>
            <person name="Zhou Y."/>
        </authorList>
    </citation>
    <scope>NUCLEOTIDE SEQUENCE</scope>
    <source>
        <strain evidence="2">CGMCC 1.12187</strain>
    </source>
</reference>
<dbReference type="InterPro" id="IPR008136">
    <property type="entry name" value="CinA_C"/>
</dbReference>
<dbReference type="EMBL" id="BMEQ01000001">
    <property type="protein sequence ID" value="GGG44742.1"/>
    <property type="molecule type" value="Genomic_DNA"/>
</dbReference>
<dbReference type="NCBIfam" id="TIGR00199">
    <property type="entry name" value="PncC_domain"/>
    <property type="match status" value="1"/>
</dbReference>
<dbReference type="AlphaFoldDB" id="A0A917GG69"/>
<feature type="domain" description="CinA C-terminal" evidence="1">
    <location>
        <begin position="14"/>
        <end position="161"/>
    </location>
</feature>
<accession>A0A917GG69</accession>
<dbReference type="Proteomes" id="UP000638848">
    <property type="component" value="Unassembled WGS sequence"/>
</dbReference>
<name>A0A917GG69_9MICC</name>
<evidence type="ECO:0000313" key="2">
    <source>
        <dbReference type="EMBL" id="GGG44742.1"/>
    </source>
</evidence>
<evidence type="ECO:0000259" key="1">
    <source>
        <dbReference type="Pfam" id="PF02464"/>
    </source>
</evidence>
<organism evidence="2 3">
    <name type="scientific">Kocuria dechangensis</name>
    <dbReference type="NCBI Taxonomy" id="1176249"/>
    <lineage>
        <taxon>Bacteria</taxon>
        <taxon>Bacillati</taxon>
        <taxon>Actinomycetota</taxon>
        <taxon>Actinomycetes</taxon>
        <taxon>Micrococcales</taxon>
        <taxon>Micrococcaceae</taxon>
        <taxon>Kocuria</taxon>
    </lineage>
</organism>
<dbReference type="SUPFAM" id="SSF142433">
    <property type="entry name" value="CinA-like"/>
    <property type="match status" value="1"/>
</dbReference>
<dbReference type="Gene3D" id="3.90.950.20">
    <property type="entry name" value="CinA-like"/>
    <property type="match status" value="1"/>
</dbReference>
<sequence length="178" mass="17632">MTAPEPPGGPAPAARLVAEAVRRGQTVATAESLTGGALAAAIVDVPGASACFEGAVVSYSNRVKAEVLGVPETLLAERGSVDPDVALAMAEGVRRRLGTDWGVSTTGVAGPEPHDGKPVGTVYVGVAGPGGSTVHGLDAPGERAAVRAATVVAALARLTEALVLPDNSQRKSPPGGEE</sequence>
<dbReference type="Pfam" id="PF02464">
    <property type="entry name" value="CinA"/>
    <property type="match status" value="1"/>
</dbReference>
<comment type="caution">
    <text evidence="2">The sequence shown here is derived from an EMBL/GenBank/DDBJ whole genome shotgun (WGS) entry which is preliminary data.</text>
</comment>
<keyword evidence="3" id="KW-1185">Reference proteome</keyword>
<protein>
    <recommendedName>
        <fullName evidence="1">CinA C-terminal domain-containing protein</fullName>
    </recommendedName>
</protein>
<reference evidence="2" key="1">
    <citation type="journal article" date="2014" name="Int. J. Syst. Evol. Microbiol.">
        <title>Complete genome sequence of Corynebacterium casei LMG S-19264T (=DSM 44701T), isolated from a smear-ripened cheese.</title>
        <authorList>
            <consortium name="US DOE Joint Genome Institute (JGI-PGF)"/>
            <person name="Walter F."/>
            <person name="Albersmeier A."/>
            <person name="Kalinowski J."/>
            <person name="Ruckert C."/>
        </authorList>
    </citation>
    <scope>NUCLEOTIDE SEQUENCE</scope>
    <source>
        <strain evidence="2">CGMCC 1.12187</strain>
    </source>
</reference>
<dbReference type="RefSeq" id="WP_188534118.1">
    <property type="nucleotide sequence ID" value="NZ_BMEQ01000001.1"/>
</dbReference>
<proteinExistence type="predicted"/>